<dbReference type="PANTHER" id="PTHR24304">
    <property type="entry name" value="CYTOCHROME P450 FAMILY 7"/>
    <property type="match status" value="1"/>
</dbReference>
<dbReference type="FunFam" id="1.10.630.10:FF:000074">
    <property type="entry name" value="25-hydroxycholesterol 7-alpha-hydroxylase"/>
    <property type="match status" value="1"/>
</dbReference>
<dbReference type="PANTHER" id="PTHR24304:SF0">
    <property type="entry name" value="CYTOCHROME P450 7B1"/>
    <property type="match status" value="1"/>
</dbReference>
<dbReference type="InterPro" id="IPR050529">
    <property type="entry name" value="CYP450_sterol_14alpha_dmase"/>
</dbReference>
<dbReference type="Gene3D" id="1.10.630.10">
    <property type="entry name" value="Cytochrome P450"/>
    <property type="match status" value="1"/>
</dbReference>
<feature type="binding site" description="axial binding residue" evidence="6">
    <location>
        <position position="604"/>
    </location>
    <ligand>
        <name>heme</name>
        <dbReference type="ChEBI" id="CHEBI:30413"/>
    </ligand>
    <ligandPart>
        <name>Fe</name>
        <dbReference type="ChEBI" id="CHEBI:18248"/>
    </ligandPart>
</feature>
<dbReference type="GO" id="GO:0042632">
    <property type="term" value="P:cholesterol homeostasis"/>
    <property type="evidence" value="ECO:0007669"/>
    <property type="project" value="TreeGrafter"/>
</dbReference>
<dbReference type="GO" id="GO:0005506">
    <property type="term" value="F:iron ion binding"/>
    <property type="evidence" value="ECO:0007669"/>
    <property type="project" value="InterPro"/>
</dbReference>
<dbReference type="PRINTS" id="PR00465">
    <property type="entry name" value="EP450IV"/>
</dbReference>
<reference evidence="8" key="2">
    <citation type="submission" date="2025-09" db="UniProtKB">
        <authorList>
            <consortium name="Ensembl"/>
        </authorList>
    </citation>
    <scope>IDENTIFICATION</scope>
</reference>
<keyword evidence="2 6" id="KW-0349">Heme</keyword>
<sequence>MGLEGPGELAALCWGSAPAARTARQGRSSLFAPRFFYLGLGFTNLRGGLFCSFTDTNPLFLPQNKHKLNTYQPHSPHQPSTASPGGPAGAEPRPQTPEAGPREAPGSLRGPTGAVPLRLPGAGGRPEAGPSPPAGGGRARPSPPRGAPRGGAGRLAAGPARQVQLGAAKPGPPGSLVGGEGRPAALRSGREREDGRNFPPRPQRRQWAPTRCRSAPAAGRPPPPPPPSGPSACSAGGKGRYITFIMDPFQYVYVIRNSKQLEFHEFANKMASKTFDYPALSKAKFPDLKENLHRIYQYLQGKPLDIISDHMMKNLQDIFEWKCSQATDWETEKMYKFCCSVMFEASFVTLYGRVPAADGHKVISEIRDKFIKFDASFPYLAANIPIELLGATKKVRKELIHHFLLQNMTKWLGGSKVVQARQDIFEKYELLGDYDKAAHHFAFLWASVGNTIPATFWAMYYLLRHPEALAAVRDEIDHLLQSTGQKRGPTYNIHLTREQLDNLVYLESALNESLRMCSSSMNIRISQEDFVLKLEGDQEVSLRKGDWIALYPQILHMDPEVYEDPKEYKFDRYIENGKKKTTFFKAGRKLKYFLMPFGSGISMCPGRFLAMNEMKMFLFLLLAHFDVELVESKAVRLDNSRMGLGILLPDVDIAFRYKLRSLKNVSLSTFLCFWGVLLWCCQSGAPEPLAHFGNTELQSTVPQSSMSSKIRNFTCLLST</sequence>
<evidence type="ECO:0000256" key="6">
    <source>
        <dbReference type="PIRSR" id="PIRSR602403-1"/>
    </source>
</evidence>
<dbReference type="GO" id="GO:0006699">
    <property type="term" value="P:bile acid biosynthetic process"/>
    <property type="evidence" value="ECO:0007669"/>
    <property type="project" value="TreeGrafter"/>
</dbReference>
<dbReference type="Ensembl" id="ENSACDT00005017385.1">
    <property type="protein sequence ID" value="ENSACDP00005014460.1"/>
    <property type="gene ID" value="ENSACDG00005010603.1"/>
</dbReference>
<feature type="region of interest" description="Disordered" evidence="7">
    <location>
        <begin position="64"/>
        <end position="234"/>
    </location>
</feature>
<keyword evidence="9" id="KW-1185">Reference proteome</keyword>
<name>A0A8B9DZC4_ANSCY</name>
<comment type="cofactor">
    <cofactor evidence="6">
        <name>heme</name>
        <dbReference type="ChEBI" id="CHEBI:30413"/>
    </cofactor>
</comment>
<proteinExistence type="inferred from homology"/>
<evidence type="ECO:0000256" key="4">
    <source>
        <dbReference type="ARBA" id="ARBA00023004"/>
    </source>
</evidence>
<feature type="compositionally biased region" description="Pro residues" evidence="7">
    <location>
        <begin position="219"/>
        <end position="229"/>
    </location>
</feature>
<evidence type="ECO:0000256" key="7">
    <source>
        <dbReference type="SAM" id="MobiDB-lite"/>
    </source>
</evidence>
<protein>
    <submittedName>
        <fullName evidence="8">Cytochrome P450 family 7 subfamily B member 1</fullName>
    </submittedName>
</protein>
<dbReference type="InterPro" id="IPR036396">
    <property type="entry name" value="Cyt_P450_sf"/>
</dbReference>
<evidence type="ECO:0000256" key="3">
    <source>
        <dbReference type="ARBA" id="ARBA00022723"/>
    </source>
</evidence>
<accession>A0A8B9DZC4</accession>
<dbReference type="CDD" id="cd20632">
    <property type="entry name" value="CYP7B1"/>
    <property type="match status" value="1"/>
</dbReference>
<keyword evidence="5" id="KW-0753">Steroid metabolism</keyword>
<evidence type="ECO:0000313" key="8">
    <source>
        <dbReference type="Ensembl" id="ENSACDP00005014460.1"/>
    </source>
</evidence>
<keyword evidence="4 6" id="KW-0408">Iron</keyword>
<dbReference type="SUPFAM" id="SSF48264">
    <property type="entry name" value="Cytochrome P450"/>
    <property type="match status" value="1"/>
</dbReference>
<evidence type="ECO:0000256" key="1">
    <source>
        <dbReference type="ARBA" id="ARBA00010617"/>
    </source>
</evidence>
<comment type="similarity">
    <text evidence="1">Belongs to the cytochrome P450 family.</text>
</comment>
<dbReference type="GO" id="GO:0008396">
    <property type="term" value="F:oxysterol 7-alpha-hydroxylase activity"/>
    <property type="evidence" value="ECO:0007669"/>
    <property type="project" value="TreeGrafter"/>
</dbReference>
<keyword evidence="5" id="KW-0443">Lipid metabolism</keyword>
<reference evidence="8" key="1">
    <citation type="submission" date="2025-08" db="UniProtKB">
        <authorList>
            <consortium name="Ensembl"/>
        </authorList>
    </citation>
    <scope>IDENTIFICATION</scope>
</reference>
<organism evidence="8 9">
    <name type="scientific">Anser cygnoides</name>
    <name type="common">Swan goose</name>
    <dbReference type="NCBI Taxonomy" id="8845"/>
    <lineage>
        <taxon>Eukaryota</taxon>
        <taxon>Metazoa</taxon>
        <taxon>Chordata</taxon>
        <taxon>Craniata</taxon>
        <taxon>Vertebrata</taxon>
        <taxon>Euteleostomi</taxon>
        <taxon>Archelosauria</taxon>
        <taxon>Archosauria</taxon>
        <taxon>Dinosauria</taxon>
        <taxon>Saurischia</taxon>
        <taxon>Theropoda</taxon>
        <taxon>Coelurosauria</taxon>
        <taxon>Aves</taxon>
        <taxon>Neognathae</taxon>
        <taxon>Galloanserae</taxon>
        <taxon>Anseriformes</taxon>
        <taxon>Anatidae</taxon>
        <taxon>Anserinae</taxon>
        <taxon>Anser</taxon>
    </lineage>
</organism>
<evidence type="ECO:0000256" key="2">
    <source>
        <dbReference type="ARBA" id="ARBA00022617"/>
    </source>
</evidence>
<evidence type="ECO:0000313" key="9">
    <source>
        <dbReference type="Proteomes" id="UP000694521"/>
    </source>
</evidence>
<dbReference type="Pfam" id="PF00067">
    <property type="entry name" value="p450"/>
    <property type="match status" value="1"/>
</dbReference>
<dbReference type="Proteomes" id="UP000694521">
    <property type="component" value="Unplaced"/>
</dbReference>
<dbReference type="InterPro" id="IPR002403">
    <property type="entry name" value="Cyt_P450_E_grp-IV"/>
</dbReference>
<feature type="compositionally biased region" description="Polar residues" evidence="7">
    <location>
        <begin position="69"/>
        <end position="83"/>
    </location>
</feature>
<dbReference type="AlphaFoldDB" id="A0A8B9DZC4"/>
<keyword evidence="3 6" id="KW-0479">Metal-binding</keyword>
<evidence type="ECO:0000256" key="5">
    <source>
        <dbReference type="ARBA" id="ARBA00023221"/>
    </source>
</evidence>
<dbReference type="InterPro" id="IPR001128">
    <property type="entry name" value="Cyt_P450"/>
</dbReference>
<dbReference type="GO" id="GO:0020037">
    <property type="term" value="F:heme binding"/>
    <property type="evidence" value="ECO:0007669"/>
    <property type="project" value="InterPro"/>
</dbReference>